<dbReference type="EC" id="2.4.1.-" evidence="16"/>
<dbReference type="PANTHER" id="PTHR11675:SF131">
    <property type="entry name" value="POLYPEPTIDE N-ACETYLGALACTOSAMINYLTRANSFERASE 9-RELATED"/>
    <property type="match status" value="1"/>
</dbReference>
<dbReference type="GO" id="GO:0004653">
    <property type="term" value="F:polypeptide N-acetylgalactosaminyltransferase activity"/>
    <property type="evidence" value="ECO:0007669"/>
    <property type="project" value="UniProtKB-ARBA"/>
</dbReference>
<gene>
    <name evidence="18" type="ORF">DCHRY22_LOCUS3468</name>
</gene>
<evidence type="ECO:0000256" key="6">
    <source>
        <dbReference type="ARBA" id="ARBA00022679"/>
    </source>
</evidence>
<evidence type="ECO:0000256" key="5">
    <source>
        <dbReference type="ARBA" id="ARBA00022676"/>
    </source>
</evidence>
<evidence type="ECO:0000256" key="1">
    <source>
        <dbReference type="ARBA" id="ARBA00001936"/>
    </source>
</evidence>
<comment type="similarity">
    <text evidence="4 16">Belongs to the glycosyltransferase 2 family. GalNAc-T subfamily.</text>
</comment>
<dbReference type="FunFam" id="3.90.550.10:FF:000021">
    <property type="entry name" value="Polypeptide N-acetylgalactosaminyltransferase"/>
    <property type="match status" value="1"/>
</dbReference>
<sequence>MKYYSMFFLRRRTWILKAVLILTALWFMIALLTTNGGTRNAIGAPNIEYEDAEAKPLKMAKPTSTKKKSDPYSNNLSDARVNWMGRIAGNEGLGVIAAPGSDNAPGELGKPVVLPTNMSEDAKLAVSEGWKKNAFNQYASDLISIRRTLPDPRDEWCKQPGRYLEDLPQTSVVICFHNEAWSVLLRTVHSVIDRSPAHLIKEIILVDDFSDMPHLMQQLDDYMSSLPKVRIVRATQREGLIRARLLGAKYVTAPVLTYLDSHCECTEGWLEPLLDRIARNKTNVVCPVIDVIDDNTLEYHYRDSTSVNVGGFDWNLQFNWHPVPARERARHKHTAEPVWSPTMAGGLFAIDKEFFERLGTYDSGFDIWGGENLELSFKTWMCGGTLEIVPCSHVGHIFRKRSPYKWRTGVNVLKKNSVRLAEVWLDDYSKYYYQRVGNDKGDYGDISGRKALREKLKCKSFDWYLKNIYPELFIPGESVAHGEIRNIGFERTCLDSPTRKSDHHKPVGLYPCHRQGGNQIRNVLYGRCIVGDSEEASHEVLIMIHSCHGAGGNQIANPSTDMCVDSAAGPEDMKKPVNPWPCHGEYGNQYWMYSKNGEIRRDETCLDYSGHDVVLYPCHGAKGNQLWLYDPTTKLIKHGSSEKCMAISRKKDKIVMETCNERENRQQWNMENFNADRLSPELTAE</sequence>
<evidence type="ECO:0000256" key="9">
    <source>
        <dbReference type="ARBA" id="ARBA00022734"/>
    </source>
</evidence>
<dbReference type="PROSITE" id="PS50231">
    <property type="entry name" value="RICIN_B_LECTIN"/>
    <property type="match status" value="2"/>
</dbReference>
<dbReference type="CDD" id="cd23462">
    <property type="entry name" value="beta-trefoil_Ricin_Pgant9-like"/>
    <property type="match status" value="1"/>
</dbReference>
<evidence type="ECO:0000256" key="14">
    <source>
        <dbReference type="ARBA" id="ARBA00023157"/>
    </source>
</evidence>
<keyword evidence="5 16" id="KW-0328">Glycosyltransferase</keyword>
<keyword evidence="6 16" id="KW-0808">Transferase</keyword>
<evidence type="ECO:0000256" key="15">
    <source>
        <dbReference type="ARBA" id="ARBA00023211"/>
    </source>
</evidence>
<dbReference type="GO" id="GO:0006493">
    <property type="term" value="P:protein O-linked glycosylation"/>
    <property type="evidence" value="ECO:0007669"/>
    <property type="project" value="TreeGrafter"/>
</dbReference>
<keyword evidence="14 16" id="KW-1015">Disulfide bond</keyword>
<keyword evidence="11" id="KW-1133">Transmembrane helix</keyword>
<evidence type="ECO:0000256" key="12">
    <source>
        <dbReference type="ARBA" id="ARBA00023034"/>
    </source>
</evidence>
<evidence type="ECO:0000256" key="7">
    <source>
        <dbReference type="ARBA" id="ARBA00022692"/>
    </source>
</evidence>
<comment type="pathway">
    <text evidence="3 16">Protein modification; protein glycosylation.</text>
</comment>
<dbReference type="EMBL" id="CAKASE010000047">
    <property type="protein sequence ID" value="CAG9562064.1"/>
    <property type="molecule type" value="Genomic_DNA"/>
</dbReference>
<keyword evidence="13" id="KW-0472">Membrane</keyword>
<dbReference type="Pfam" id="PF00652">
    <property type="entry name" value="Ricin_B_lectin"/>
    <property type="match status" value="1"/>
</dbReference>
<dbReference type="Gene3D" id="2.80.10.50">
    <property type="match status" value="2"/>
</dbReference>
<dbReference type="GO" id="GO:0030246">
    <property type="term" value="F:carbohydrate binding"/>
    <property type="evidence" value="ECO:0007669"/>
    <property type="project" value="UniProtKB-KW"/>
</dbReference>
<keyword evidence="9 16" id="KW-0430">Lectin</keyword>
<dbReference type="Proteomes" id="UP000789524">
    <property type="component" value="Unassembled WGS sequence"/>
</dbReference>
<dbReference type="OrthoDB" id="6119243at2759"/>
<evidence type="ECO:0000256" key="11">
    <source>
        <dbReference type="ARBA" id="ARBA00022989"/>
    </source>
</evidence>
<dbReference type="InterPro" id="IPR045885">
    <property type="entry name" value="GalNAc-T"/>
</dbReference>
<proteinExistence type="inferred from homology"/>
<dbReference type="UniPathway" id="UPA00378"/>
<accession>A0A8J2VQS3</accession>
<name>A0A8J2VQS3_9NEOP</name>
<dbReference type="GO" id="GO:0046872">
    <property type="term" value="F:metal ion binding"/>
    <property type="evidence" value="ECO:0007669"/>
    <property type="project" value="UniProtKB-KW"/>
</dbReference>
<evidence type="ECO:0000313" key="19">
    <source>
        <dbReference type="Proteomes" id="UP000789524"/>
    </source>
</evidence>
<comment type="cofactor">
    <cofactor evidence="1 16">
        <name>Mn(2+)</name>
        <dbReference type="ChEBI" id="CHEBI:29035"/>
    </cofactor>
</comment>
<dbReference type="FunFam" id="2.80.10.50:FF:000123">
    <property type="entry name" value="Polypeptide N-acetylgalactosaminyltransferase"/>
    <property type="match status" value="1"/>
</dbReference>
<dbReference type="AlphaFoldDB" id="A0A8J2VQS3"/>
<evidence type="ECO:0000313" key="18">
    <source>
        <dbReference type="EMBL" id="CAG9562064.1"/>
    </source>
</evidence>
<keyword evidence="15 16" id="KW-0464">Manganese</keyword>
<dbReference type="SUPFAM" id="SSF50370">
    <property type="entry name" value="Ricin B-like lectins"/>
    <property type="match status" value="2"/>
</dbReference>
<keyword evidence="7" id="KW-0812">Transmembrane</keyword>
<reference evidence="18" key="1">
    <citation type="submission" date="2021-09" db="EMBL/GenBank/DDBJ databases">
        <authorList>
            <person name="Martin H S."/>
        </authorList>
    </citation>
    <scope>NUCLEOTIDE SEQUENCE</scope>
</reference>
<dbReference type="CDD" id="cd00161">
    <property type="entry name" value="beta-trefoil_Ricin-like"/>
    <property type="match status" value="1"/>
</dbReference>
<keyword evidence="12 16" id="KW-0333">Golgi apparatus</keyword>
<evidence type="ECO:0000256" key="2">
    <source>
        <dbReference type="ARBA" id="ARBA00004323"/>
    </source>
</evidence>
<protein>
    <recommendedName>
        <fullName evidence="16">Polypeptide N-acetylgalactosaminyltransferase</fullName>
        <ecNumber evidence="16">2.4.1.-</ecNumber>
    </recommendedName>
    <alternativeName>
        <fullName evidence="16">Protein-UDP acetylgalactosaminyltransferase</fullName>
    </alternativeName>
</protein>
<keyword evidence="10" id="KW-0735">Signal-anchor</keyword>
<dbReference type="Pfam" id="PF00535">
    <property type="entry name" value="Glycos_transf_2"/>
    <property type="match status" value="1"/>
</dbReference>
<comment type="caution">
    <text evidence="18">The sequence shown here is derived from an EMBL/GenBank/DDBJ whole genome shotgun (WGS) entry which is preliminary data.</text>
</comment>
<evidence type="ECO:0000256" key="16">
    <source>
        <dbReference type="RuleBase" id="RU361242"/>
    </source>
</evidence>
<dbReference type="SUPFAM" id="SSF53448">
    <property type="entry name" value="Nucleotide-diphospho-sugar transferases"/>
    <property type="match status" value="1"/>
</dbReference>
<evidence type="ECO:0000256" key="3">
    <source>
        <dbReference type="ARBA" id="ARBA00004922"/>
    </source>
</evidence>
<dbReference type="InterPro" id="IPR000772">
    <property type="entry name" value="Ricin_B_lectin"/>
</dbReference>
<keyword evidence="8" id="KW-0479">Metal-binding</keyword>
<dbReference type="InterPro" id="IPR029044">
    <property type="entry name" value="Nucleotide-diphossugar_trans"/>
</dbReference>
<organism evidence="18 19">
    <name type="scientific">Danaus chrysippus</name>
    <name type="common">African queen</name>
    <dbReference type="NCBI Taxonomy" id="151541"/>
    <lineage>
        <taxon>Eukaryota</taxon>
        <taxon>Metazoa</taxon>
        <taxon>Ecdysozoa</taxon>
        <taxon>Arthropoda</taxon>
        <taxon>Hexapoda</taxon>
        <taxon>Insecta</taxon>
        <taxon>Pterygota</taxon>
        <taxon>Neoptera</taxon>
        <taxon>Endopterygota</taxon>
        <taxon>Lepidoptera</taxon>
        <taxon>Glossata</taxon>
        <taxon>Ditrysia</taxon>
        <taxon>Papilionoidea</taxon>
        <taxon>Nymphalidae</taxon>
        <taxon>Danainae</taxon>
        <taxon>Danaini</taxon>
        <taxon>Danaina</taxon>
        <taxon>Danaus</taxon>
        <taxon>Anosia</taxon>
    </lineage>
</organism>
<evidence type="ECO:0000256" key="8">
    <source>
        <dbReference type="ARBA" id="ARBA00022723"/>
    </source>
</evidence>
<evidence type="ECO:0000256" key="10">
    <source>
        <dbReference type="ARBA" id="ARBA00022968"/>
    </source>
</evidence>
<feature type="domain" description="Ricin B lectin" evidence="17">
    <location>
        <begin position="550"/>
        <end position="671"/>
    </location>
</feature>
<dbReference type="InterPro" id="IPR001173">
    <property type="entry name" value="Glyco_trans_2-like"/>
</dbReference>
<evidence type="ECO:0000256" key="13">
    <source>
        <dbReference type="ARBA" id="ARBA00023136"/>
    </source>
</evidence>
<dbReference type="GO" id="GO:0000139">
    <property type="term" value="C:Golgi membrane"/>
    <property type="evidence" value="ECO:0007669"/>
    <property type="project" value="UniProtKB-SubCell"/>
</dbReference>
<evidence type="ECO:0000256" key="4">
    <source>
        <dbReference type="ARBA" id="ARBA00005680"/>
    </source>
</evidence>
<dbReference type="CDD" id="cd02510">
    <property type="entry name" value="pp-GalNAc-T"/>
    <property type="match status" value="1"/>
</dbReference>
<evidence type="ECO:0000259" key="17">
    <source>
        <dbReference type="SMART" id="SM00458"/>
    </source>
</evidence>
<dbReference type="SMART" id="SM00458">
    <property type="entry name" value="RICIN"/>
    <property type="match status" value="1"/>
</dbReference>
<dbReference type="InterPro" id="IPR035992">
    <property type="entry name" value="Ricin_B-like_lectins"/>
</dbReference>
<dbReference type="Gene3D" id="3.90.550.10">
    <property type="entry name" value="Spore Coat Polysaccharide Biosynthesis Protein SpsA, Chain A"/>
    <property type="match status" value="1"/>
</dbReference>
<dbReference type="PANTHER" id="PTHR11675">
    <property type="entry name" value="N-ACETYLGALACTOSAMINYLTRANSFERASE"/>
    <property type="match status" value="1"/>
</dbReference>
<keyword evidence="19" id="KW-1185">Reference proteome</keyword>
<comment type="subcellular location">
    <subcellularLocation>
        <location evidence="2 16">Golgi apparatus membrane</location>
        <topology evidence="2 16">Single-pass type II membrane protein</topology>
    </subcellularLocation>
</comment>